<dbReference type="EMBL" id="CP117812">
    <property type="protein sequence ID" value="WDE98009.1"/>
    <property type="molecule type" value="Genomic_DNA"/>
</dbReference>
<evidence type="ECO:0000313" key="2">
    <source>
        <dbReference type="Proteomes" id="UP001214250"/>
    </source>
</evidence>
<accession>A0ABY7VXK5</accession>
<dbReference type="Pfam" id="PF10052">
    <property type="entry name" value="DUF2288"/>
    <property type="match status" value="1"/>
</dbReference>
<gene>
    <name evidence="1" type="ORF">PQO03_19480</name>
</gene>
<reference evidence="1 2" key="1">
    <citation type="submission" date="2023-02" db="EMBL/GenBank/DDBJ databases">
        <title>Genome sequence of Lentisphaera profundi SAORIC-696.</title>
        <authorList>
            <person name="Kim e."/>
            <person name="Cho J.-C."/>
            <person name="Choi A."/>
            <person name="Kang I."/>
        </authorList>
    </citation>
    <scope>NUCLEOTIDE SEQUENCE [LARGE SCALE GENOMIC DNA]</scope>
    <source>
        <strain evidence="1 2">SAORIC-696</strain>
    </source>
</reference>
<sequence length="111" mass="12949">MNEKLLKEADWCEWHDLHDSFLRDILFAVKECEDCFVLAESIAQNDSQVIVGAIESGAIYRPDGFQVEKWKNEKVRFLTLIVSPFVLIQQMNMADYAKILERQAEVLKKEQ</sequence>
<dbReference type="InterPro" id="IPR018741">
    <property type="entry name" value="DUF2288"/>
</dbReference>
<dbReference type="Proteomes" id="UP001214250">
    <property type="component" value="Chromosome 2"/>
</dbReference>
<dbReference type="RefSeq" id="WP_274152736.1">
    <property type="nucleotide sequence ID" value="NZ_CP117812.1"/>
</dbReference>
<proteinExistence type="predicted"/>
<evidence type="ECO:0000313" key="1">
    <source>
        <dbReference type="EMBL" id="WDE98009.1"/>
    </source>
</evidence>
<keyword evidence="2" id="KW-1185">Reference proteome</keyword>
<organism evidence="1 2">
    <name type="scientific">Lentisphaera profundi</name>
    <dbReference type="NCBI Taxonomy" id="1658616"/>
    <lineage>
        <taxon>Bacteria</taxon>
        <taxon>Pseudomonadati</taxon>
        <taxon>Lentisphaerota</taxon>
        <taxon>Lentisphaeria</taxon>
        <taxon>Lentisphaerales</taxon>
        <taxon>Lentisphaeraceae</taxon>
        <taxon>Lentisphaera</taxon>
    </lineage>
</organism>
<name>A0ABY7VXK5_9BACT</name>
<protein>
    <submittedName>
        <fullName evidence="1">DUF2288 family protein</fullName>
    </submittedName>
</protein>